<keyword evidence="9" id="KW-1185">Reference proteome</keyword>
<dbReference type="PROSITE" id="PS51330">
    <property type="entry name" value="DHFR_2"/>
    <property type="match status" value="1"/>
</dbReference>
<evidence type="ECO:0000256" key="6">
    <source>
        <dbReference type="RuleBase" id="RU004474"/>
    </source>
</evidence>
<protein>
    <recommendedName>
        <fullName evidence="2">dihydrofolate reductase</fullName>
        <ecNumber evidence="2">1.5.1.3</ecNumber>
    </recommendedName>
</protein>
<organism evidence="8 9">
    <name type="scientific">Citrobacter phage Miller</name>
    <dbReference type="NCBI Taxonomy" id="1527524"/>
    <lineage>
        <taxon>Viruses</taxon>
        <taxon>Duplodnaviria</taxon>
        <taxon>Heunggongvirae</taxon>
        <taxon>Uroviricota</taxon>
        <taxon>Caudoviricetes</taxon>
        <taxon>Pantevenvirales</taxon>
        <taxon>Straboviridae</taxon>
        <taxon>Pseudotevenvirus</taxon>
        <taxon>Pseudotevenvirus miller</taxon>
    </lineage>
</organism>
<dbReference type="PRINTS" id="PR00070">
    <property type="entry name" value="DHFR"/>
</dbReference>
<name>A0A076YHX7_9CAUD</name>
<keyword evidence="4" id="KW-0521">NADP</keyword>
<dbReference type="InterPro" id="IPR012259">
    <property type="entry name" value="DHFR"/>
</dbReference>
<evidence type="ECO:0000256" key="5">
    <source>
        <dbReference type="ARBA" id="ARBA00023002"/>
    </source>
</evidence>
<dbReference type="GO" id="GO:0046654">
    <property type="term" value="P:tetrahydrofolate biosynthetic process"/>
    <property type="evidence" value="ECO:0007669"/>
    <property type="project" value="InterPro"/>
</dbReference>
<dbReference type="PROSITE" id="PS00075">
    <property type="entry name" value="DHFR_1"/>
    <property type="match status" value="1"/>
</dbReference>
<dbReference type="GO" id="GO:0006730">
    <property type="term" value="P:one-carbon metabolic process"/>
    <property type="evidence" value="ECO:0007669"/>
    <property type="project" value="UniProtKB-KW"/>
</dbReference>
<evidence type="ECO:0000313" key="9">
    <source>
        <dbReference type="Proteomes" id="UP000201263"/>
    </source>
</evidence>
<evidence type="ECO:0000256" key="3">
    <source>
        <dbReference type="ARBA" id="ARBA00022563"/>
    </source>
</evidence>
<dbReference type="GO" id="GO:0046452">
    <property type="term" value="P:dihydrofolate metabolic process"/>
    <property type="evidence" value="ECO:0007669"/>
    <property type="project" value="TreeGrafter"/>
</dbReference>
<dbReference type="EC" id="1.5.1.3" evidence="2"/>
<reference evidence="8 9" key="1">
    <citation type="submission" date="2014-07" db="EMBL/GenBank/DDBJ databases">
        <title>Complete Genome of Citrobacter freundii Myophage Miller.</title>
        <authorList>
            <person name="Hwang K."/>
            <person name="Luna A.J."/>
            <person name="Hernandez A.C."/>
            <person name="Everett G.F.K."/>
        </authorList>
    </citation>
    <scope>NUCLEOTIDE SEQUENCE [LARGE SCALE GENOMIC DNA]</scope>
</reference>
<evidence type="ECO:0000256" key="1">
    <source>
        <dbReference type="ARBA" id="ARBA00004903"/>
    </source>
</evidence>
<dbReference type="InterPro" id="IPR017925">
    <property type="entry name" value="DHFR_CS"/>
</dbReference>
<dbReference type="PANTHER" id="PTHR48069">
    <property type="entry name" value="DIHYDROFOLATE REDUCTASE"/>
    <property type="match status" value="1"/>
</dbReference>
<dbReference type="GeneID" id="22113534"/>
<comment type="similarity">
    <text evidence="6">Belongs to the dihydrofolate reductase family.</text>
</comment>
<dbReference type="GO" id="GO:0004146">
    <property type="term" value="F:dihydrofolate reductase activity"/>
    <property type="evidence" value="ECO:0007669"/>
    <property type="project" value="UniProtKB-EC"/>
</dbReference>
<sequence>MSKVKAVFAVGNDAYDEDFAFGYQQGLPWGHCKEDLQKFKAETTNSVLIMGANTFTSLPGKLPGRVHCVLSASGQRLVTKNGNTADYIIHGGGLSAAIDVMKATHPDSDVCIIGGKGLLLEAINNTLVDELVITHVYGHRVYNAPAFKRDVSFSVKEFYDAVLKYGYCDFETIHIHDNERVAKLVIDRYTKKA</sequence>
<gene>
    <name evidence="8" type="ORF">CPTMiller_0062</name>
</gene>
<dbReference type="KEGG" id="vg:22113534"/>
<dbReference type="Proteomes" id="UP000201263">
    <property type="component" value="Segment"/>
</dbReference>
<dbReference type="Gene3D" id="3.40.430.10">
    <property type="entry name" value="Dihydrofolate Reductase, subunit A"/>
    <property type="match status" value="1"/>
</dbReference>
<evidence type="ECO:0000259" key="7">
    <source>
        <dbReference type="PROSITE" id="PS51330"/>
    </source>
</evidence>
<dbReference type="EMBL" id="KM236237">
    <property type="protein sequence ID" value="AIK67998.1"/>
    <property type="molecule type" value="Genomic_DNA"/>
</dbReference>
<evidence type="ECO:0000256" key="4">
    <source>
        <dbReference type="ARBA" id="ARBA00022857"/>
    </source>
</evidence>
<comment type="pathway">
    <text evidence="1">Cofactor biosynthesis; tetrahydrofolate biosynthesis; 5,6,7,8-tetrahydrofolate from 7,8-dihydrofolate: step 1/1.</text>
</comment>
<feature type="domain" description="DHFR" evidence="7">
    <location>
        <begin position="3"/>
        <end position="191"/>
    </location>
</feature>
<dbReference type="GO" id="GO:0050661">
    <property type="term" value="F:NADP binding"/>
    <property type="evidence" value="ECO:0007669"/>
    <property type="project" value="InterPro"/>
</dbReference>
<dbReference type="CDD" id="cd00209">
    <property type="entry name" value="DHFR"/>
    <property type="match status" value="1"/>
</dbReference>
<dbReference type="Pfam" id="PF00186">
    <property type="entry name" value="DHFR_1"/>
    <property type="match status" value="1"/>
</dbReference>
<evidence type="ECO:0000256" key="2">
    <source>
        <dbReference type="ARBA" id="ARBA00012856"/>
    </source>
</evidence>
<keyword evidence="3" id="KW-0554">One-carbon metabolism</keyword>
<dbReference type="RefSeq" id="YP_009097664.1">
    <property type="nucleotide sequence ID" value="NC_025414.1"/>
</dbReference>
<keyword evidence="5" id="KW-0560">Oxidoreductase</keyword>
<dbReference type="PANTHER" id="PTHR48069:SF3">
    <property type="entry name" value="DIHYDROFOLATE REDUCTASE"/>
    <property type="match status" value="1"/>
</dbReference>
<dbReference type="GO" id="GO:0046655">
    <property type="term" value="P:folic acid metabolic process"/>
    <property type="evidence" value="ECO:0007669"/>
    <property type="project" value="TreeGrafter"/>
</dbReference>
<dbReference type="SUPFAM" id="SSF53597">
    <property type="entry name" value="Dihydrofolate reductase-like"/>
    <property type="match status" value="1"/>
</dbReference>
<accession>A0A076YHX7</accession>
<evidence type="ECO:0000313" key="8">
    <source>
        <dbReference type="EMBL" id="AIK67998.1"/>
    </source>
</evidence>
<dbReference type="InterPro" id="IPR001796">
    <property type="entry name" value="DHFR_dom"/>
</dbReference>
<dbReference type="InterPro" id="IPR024072">
    <property type="entry name" value="DHFR-like_dom_sf"/>
</dbReference>
<proteinExistence type="inferred from homology"/>